<dbReference type="InterPro" id="IPR002123">
    <property type="entry name" value="Plipid/glycerol_acylTrfase"/>
</dbReference>
<sequence>MKLVDGDLENIPSQGPVVLVANHPIGSLDGLVLLRTVAAVRPDVKVVANQLLSCIEPLRNLFVPVDNLGNRTNRQQIAAMQAQLDNQGVLILFPAGEVSRMSPKGIRDGHWHTGFLRLAAKARHRSYPSISAPETAACSI</sequence>
<feature type="domain" description="Phospholipid/glycerol acyltransferase" evidence="1">
    <location>
        <begin position="17"/>
        <end position="127"/>
    </location>
</feature>
<keyword evidence="2" id="KW-0012">Acyltransferase</keyword>
<gene>
    <name evidence="2" type="ORF">NCTC12965_06621</name>
</gene>
<dbReference type="SMART" id="SM00563">
    <property type="entry name" value="PlsC"/>
    <property type="match status" value="1"/>
</dbReference>
<proteinExistence type="predicted"/>
<dbReference type="GO" id="GO:0016746">
    <property type="term" value="F:acyltransferase activity"/>
    <property type="evidence" value="ECO:0007669"/>
    <property type="project" value="UniProtKB-KW"/>
</dbReference>
<protein>
    <submittedName>
        <fullName evidence="2">2-acyl-glycerophospho-ethanolamine acyltransferase</fullName>
    </submittedName>
</protein>
<dbReference type="InterPro" id="IPR045746">
    <property type="entry name" value="ACT14924-like_Acyltransf_dom"/>
</dbReference>
<dbReference type="EMBL" id="CABEEZ010000129">
    <property type="protein sequence ID" value="VTR53819.1"/>
    <property type="molecule type" value="Genomic_DNA"/>
</dbReference>
<organism evidence="2">
    <name type="scientific">Serratia fonticola</name>
    <dbReference type="NCBI Taxonomy" id="47917"/>
    <lineage>
        <taxon>Bacteria</taxon>
        <taxon>Pseudomonadati</taxon>
        <taxon>Pseudomonadota</taxon>
        <taxon>Gammaproteobacteria</taxon>
        <taxon>Enterobacterales</taxon>
        <taxon>Yersiniaceae</taxon>
        <taxon>Serratia</taxon>
    </lineage>
</organism>
<evidence type="ECO:0000259" key="1">
    <source>
        <dbReference type="SMART" id="SM00563"/>
    </source>
</evidence>
<evidence type="ECO:0000313" key="2">
    <source>
        <dbReference type="EMBL" id="VTR53819.1"/>
    </source>
</evidence>
<dbReference type="Pfam" id="PF19576">
    <property type="entry name" value="Acyltransf_2"/>
    <property type="match status" value="1"/>
</dbReference>
<name>A0A4U9W522_SERFO</name>
<keyword evidence="2" id="KW-0808">Transferase</keyword>
<accession>A0A4U9W522</accession>
<reference evidence="2" key="1">
    <citation type="submission" date="2019-05" db="EMBL/GenBank/DDBJ databases">
        <authorList>
            <consortium name="Pathogen Informatics"/>
        </authorList>
    </citation>
    <scope>NUCLEOTIDE SEQUENCE [LARGE SCALE GENOMIC DNA]</scope>
    <source>
        <strain evidence="2">NCTC12965</strain>
    </source>
</reference>
<dbReference type="AlphaFoldDB" id="A0A4U9W522"/>
<dbReference type="SUPFAM" id="SSF69593">
    <property type="entry name" value="Glycerol-3-phosphate (1)-acyltransferase"/>
    <property type="match status" value="1"/>
</dbReference>